<feature type="compositionally biased region" description="Low complexity" evidence="1">
    <location>
        <begin position="70"/>
        <end position="82"/>
    </location>
</feature>
<evidence type="ECO:0000313" key="2">
    <source>
        <dbReference type="EMBL" id="RHW44312.1"/>
    </source>
</evidence>
<reference evidence="2 3" key="1">
    <citation type="submission" date="2018-08" db="EMBL/GenBank/DDBJ databases">
        <title>Whole genome sequence analysis of Dermacoccus abyssi bacteria isolated from Deep Mariana trench Micromonospora spp reveals genes involved in the environmental adaptation and production of secondary metabolites.</title>
        <authorList>
            <person name="Abdel-Mageed W.M."/>
            <person name="Lehri B."/>
            <person name="Nouioui I."/>
            <person name="Goodfellow I."/>
            <person name="Jaspars M."/>
            <person name="Karlyshev A."/>
        </authorList>
    </citation>
    <scope>NUCLEOTIDE SEQUENCE [LARGE SCALE GENOMIC DNA]</scope>
    <source>
        <strain evidence="2 3">MT1.1</strain>
    </source>
</reference>
<organism evidence="2 3">
    <name type="scientific">Dermacoccus abyssi</name>
    <dbReference type="NCBI Taxonomy" id="322596"/>
    <lineage>
        <taxon>Bacteria</taxon>
        <taxon>Bacillati</taxon>
        <taxon>Actinomycetota</taxon>
        <taxon>Actinomycetes</taxon>
        <taxon>Micrococcales</taxon>
        <taxon>Dermacoccaceae</taxon>
        <taxon>Dermacoccus</taxon>
    </lineage>
</organism>
<sequence>MVFWSIVIAAIVITLALAWNKDRKRRTIRSSPDGFGNDAEQRFLEEDHPVTVHFGPGGGTGPASTRQGEGSSISYYGTHSSGGSSGGFGITP</sequence>
<feature type="region of interest" description="Disordered" evidence="1">
    <location>
        <begin position="27"/>
        <end position="92"/>
    </location>
</feature>
<feature type="compositionally biased region" description="Gly residues" evidence="1">
    <location>
        <begin position="83"/>
        <end position="92"/>
    </location>
</feature>
<dbReference type="EMBL" id="QWLM01000018">
    <property type="protein sequence ID" value="RHW44312.1"/>
    <property type="molecule type" value="Genomic_DNA"/>
</dbReference>
<name>A0A417Z1P0_9MICO</name>
<accession>A0A417Z1P0</accession>
<evidence type="ECO:0000313" key="3">
    <source>
        <dbReference type="Proteomes" id="UP000285376"/>
    </source>
</evidence>
<evidence type="ECO:0000256" key="1">
    <source>
        <dbReference type="SAM" id="MobiDB-lite"/>
    </source>
</evidence>
<dbReference type="Proteomes" id="UP000285376">
    <property type="component" value="Unassembled WGS sequence"/>
</dbReference>
<feature type="compositionally biased region" description="Basic and acidic residues" evidence="1">
    <location>
        <begin position="39"/>
        <end position="50"/>
    </location>
</feature>
<comment type="caution">
    <text evidence="2">The sequence shown here is derived from an EMBL/GenBank/DDBJ whole genome shotgun (WGS) entry which is preliminary data.</text>
</comment>
<dbReference type="AlphaFoldDB" id="A0A417Z1P0"/>
<dbReference type="RefSeq" id="WP_118914571.1">
    <property type="nucleotide sequence ID" value="NZ_CBCRVH010000018.1"/>
</dbReference>
<protein>
    <submittedName>
        <fullName evidence="2">Uncharacterized protein</fullName>
    </submittedName>
</protein>
<gene>
    <name evidence="2" type="ORF">D1832_12845</name>
</gene>
<proteinExistence type="predicted"/>